<organism evidence="4 5">
    <name type="scientific">Trichomonas vaginalis (strain ATCC PRA-98 / G3)</name>
    <dbReference type="NCBI Taxonomy" id="412133"/>
    <lineage>
        <taxon>Eukaryota</taxon>
        <taxon>Metamonada</taxon>
        <taxon>Parabasalia</taxon>
        <taxon>Trichomonadida</taxon>
        <taxon>Trichomonadidae</taxon>
        <taxon>Trichomonas</taxon>
    </lineage>
</organism>
<dbReference type="PROSITE" id="PS50294">
    <property type="entry name" value="WD_REPEATS_REGION"/>
    <property type="match status" value="1"/>
</dbReference>
<dbReference type="Pfam" id="PF00400">
    <property type="entry name" value="WD40"/>
    <property type="match status" value="1"/>
</dbReference>
<dbReference type="STRING" id="5722.A2DJT2"/>
<keyword evidence="5" id="KW-1185">Reference proteome</keyword>
<reference evidence="4" key="1">
    <citation type="submission" date="2006-10" db="EMBL/GenBank/DDBJ databases">
        <authorList>
            <person name="Amadeo P."/>
            <person name="Zhao Q."/>
            <person name="Wortman J."/>
            <person name="Fraser-Liggett C."/>
            <person name="Carlton J."/>
        </authorList>
    </citation>
    <scope>NUCLEOTIDE SEQUENCE</scope>
    <source>
        <strain evidence="4">G3</strain>
    </source>
</reference>
<evidence type="ECO:0000256" key="3">
    <source>
        <dbReference type="PROSITE-ProRule" id="PRU00221"/>
    </source>
</evidence>
<keyword evidence="2" id="KW-0677">Repeat</keyword>
<dbReference type="OrthoDB" id="10251741at2759"/>
<dbReference type="AlphaFoldDB" id="A2DJT2"/>
<dbReference type="KEGG" id="tva:5464822"/>
<dbReference type="InterPro" id="IPR015943">
    <property type="entry name" value="WD40/YVTN_repeat-like_dom_sf"/>
</dbReference>
<proteinExistence type="predicted"/>
<dbReference type="Gene3D" id="2.130.10.10">
    <property type="entry name" value="YVTN repeat-like/Quinoprotein amine dehydrogenase"/>
    <property type="match status" value="2"/>
</dbReference>
<dbReference type="InterPro" id="IPR036322">
    <property type="entry name" value="WD40_repeat_dom_sf"/>
</dbReference>
<gene>
    <name evidence="4" type="ORF">TVAG_452100</name>
</gene>
<protein>
    <submittedName>
        <fullName evidence="4">Uncharacterized protein</fullName>
    </submittedName>
</protein>
<dbReference type="SMR" id="A2DJT2"/>
<evidence type="ECO:0000256" key="2">
    <source>
        <dbReference type="ARBA" id="ARBA00022737"/>
    </source>
</evidence>
<dbReference type="PANTHER" id="PTHR47822">
    <property type="entry name" value="CARBOHYDRATE BINDING DOMAIN CONTAINING PROTEIN"/>
    <property type="match status" value="1"/>
</dbReference>
<dbReference type="EMBL" id="DS113209">
    <property type="protein sequence ID" value="EAY19296.1"/>
    <property type="molecule type" value="Genomic_DNA"/>
</dbReference>
<accession>A2DJT2</accession>
<dbReference type="Proteomes" id="UP000001542">
    <property type="component" value="Unassembled WGS sequence"/>
</dbReference>
<evidence type="ECO:0000313" key="4">
    <source>
        <dbReference type="EMBL" id="EAY19296.1"/>
    </source>
</evidence>
<feature type="repeat" description="WD" evidence="3">
    <location>
        <begin position="153"/>
        <end position="194"/>
    </location>
</feature>
<reference evidence="4" key="2">
    <citation type="journal article" date="2007" name="Science">
        <title>Draft genome sequence of the sexually transmitted pathogen Trichomonas vaginalis.</title>
        <authorList>
            <person name="Carlton J.M."/>
            <person name="Hirt R.P."/>
            <person name="Silva J.C."/>
            <person name="Delcher A.L."/>
            <person name="Schatz M."/>
            <person name="Zhao Q."/>
            <person name="Wortman J.R."/>
            <person name="Bidwell S.L."/>
            <person name="Alsmark U.C.M."/>
            <person name="Besteiro S."/>
            <person name="Sicheritz-Ponten T."/>
            <person name="Noel C.J."/>
            <person name="Dacks J.B."/>
            <person name="Foster P.G."/>
            <person name="Simillion C."/>
            <person name="Van de Peer Y."/>
            <person name="Miranda-Saavedra D."/>
            <person name="Barton G.J."/>
            <person name="Westrop G.D."/>
            <person name="Mueller S."/>
            <person name="Dessi D."/>
            <person name="Fiori P.L."/>
            <person name="Ren Q."/>
            <person name="Paulsen I."/>
            <person name="Zhang H."/>
            <person name="Bastida-Corcuera F.D."/>
            <person name="Simoes-Barbosa A."/>
            <person name="Brown M.T."/>
            <person name="Hayes R.D."/>
            <person name="Mukherjee M."/>
            <person name="Okumura C.Y."/>
            <person name="Schneider R."/>
            <person name="Smith A.J."/>
            <person name="Vanacova S."/>
            <person name="Villalvazo M."/>
            <person name="Haas B.J."/>
            <person name="Pertea M."/>
            <person name="Feldblyum T.V."/>
            <person name="Utterback T.R."/>
            <person name="Shu C.L."/>
            <person name="Osoegawa K."/>
            <person name="de Jong P.J."/>
            <person name="Hrdy I."/>
            <person name="Horvathova L."/>
            <person name="Zubacova Z."/>
            <person name="Dolezal P."/>
            <person name="Malik S.B."/>
            <person name="Logsdon J.M. Jr."/>
            <person name="Henze K."/>
            <person name="Gupta A."/>
            <person name="Wang C.C."/>
            <person name="Dunne R.L."/>
            <person name="Upcroft J.A."/>
            <person name="Upcroft P."/>
            <person name="White O."/>
            <person name="Salzberg S.L."/>
            <person name="Tang P."/>
            <person name="Chiu C.-H."/>
            <person name="Lee Y.-S."/>
            <person name="Embley T.M."/>
            <person name="Coombs G.H."/>
            <person name="Mottram J.C."/>
            <person name="Tachezy J."/>
            <person name="Fraser-Liggett C.M."/>
            <person name="Johnson P.J."/>
        </authorList>
    </citation>
    <scope>NUCLEOTIDE SEQUENCE [LARGE SCALE GENOMIC DNA]</scope>
    <source>
        <strain evidence="4">G3</strain>
    </source>
</reference>
<evidence type="ECO:0000256" key="1">
    <source>
        <dbReference type="ARBA" id="ARBA00022574"/>
    </source>
</evidence>
<keyword evidence="1 3" id="KW-0853">WD repeat</keyword>
<dbReference type="PROSITE" id="PS00678">
    <property type="entry name" value="WD_REPEATS_1"/>
    <property type="match status" value="1"/>
</dbReference>
<dbReference type="VEuPathDB" id="TrichDB:TVAGG3_0290140"/>
<dbReference type="RefSeq" id="XP_001580282.1">
    <property type="nucleotide sequence ID" value="XM_001580232.1"/>
</dbReference>
<dbReference type="InterPro" id="IPR019775">
    <property type="entry name" value="WD40_repeat_CS"/>
</dbReference>
<name>A2DJT2_TRIV3</name>
<evidence type="ECO:0000313" key="5">
    <source>
        <dbReference type="Proteomes" id="UP000001542"/>
    </source>
</evidence>
<dbReference type="PROSITE" id="PS50082">
    <property type="entry name" value="WD_REPEATS_2"/>
    <property type="match status" value="1"/>
</dbReference>
<sequence>MSKDSRHFNPAASWTFSRPGIGIHHLVLSQNNQEVCVSMWNGSVMILSSRTGKVGYTVQVGNENSVVTCSKFNPNNSDQLLSVTSAGKWGIYNYKSGIKQEGMYKSDAHLYTCDFSRKGDKYAIAGKDAIISIFDTKTGMKITDYTHDSPSEGHGHSHPIYALLYNKVENIIFSGSADATVLMWDTRTALPIRSFGGPAINGDTIDFRNDILLTGAWRQERPIELWDTRSGEVINYAEWGQNDTVNLYTCKFCQRTGEIVAGGAEYSSIKIFDKSMKPVQRLGVFNAAINSAVMSDDGNIVIASDQNGSTQAFFSSAVNQAN</sequence>
<dbReference type="PANTHER" id="PTHR47822:SF2">
    <property type="entry name" value="F-BOX AND WD-40 DOMAIN PROTEIN 7"/>
    <property type="match status" value="1"/>
</dbReference>
<dbReference type="InterPro" id="IPR001680">
    <property type="entry name" value="WD40_rpt"/>
</dbReference>
<dbReference type="InParanoid" id="A2DJT2"/>
<dbReference type="VEuPathDB" id="TrichDB:TVAG_452100"/>
<dbReference type="SUPFAM" id="SSF50978">
    <property type="entry name" value="WD40 repeat-like"/>
    <property type="match status" value="1"/>
</dbReference>
<dbReference type="SMART" id="SM00320">
    <property type="entry name" value="WD40"/>
    <property type="match status" value="4"/>
</dbReference>